<dbReference type="Proteomes" id="UP000679307">
    <property type="component" value="Chromosome"/>
</dbReference>
<evidence type="ECO:0000259" key="3">
    <source>
        <dbReference type="Pfam" id="PF00685"/>
    </source>
</evidence>
<reference evidence="4 5" key="1">
    <citation type="submission" date="2021-05" db="EMBL/GenBank/DDBJ databases">
        <title>Complete genome of Nocardioides aquaticus KCTC 9944T isolated from meromictic and hypersaline Ekho Lake, Antarctica.</title>
        <authorList>
            <person name="Hwang K."/>
            <person name="Kim K.M."/>
            <person name="Choe H."/>
        </authorList>
    </citation>
    <scope>NUCLEOTIDE SEQUENCE [LARGE SCALE GENOMIC DNA]</scope>
    <source>
        <strain evidence="4 5">KCTC 9944</strain>
    </source>
</reference>
<dbReference type="PANTHER" id="PTHR10605">
    <property type="entry name" value="HEPARAN SULFATE SULFOTRANSFERASE"/>
    <property type="match status" value="1"/>
</dbReference>
<protein>
    <recommendedName>
        <fullName evidence="3">Sulfotransferase domain-containing protein</fullName>
    </recommendedName>
</protein>
<dbReference type="EMBL" id="CP075371">
    <property type="protein sequence ID" value="QVT78404.1"/>
    <property type="molecule type" value="Genomic_DNA"/>
</dbReference>
<dbReference type="InterPro" id="IPR000863">
    <property type="entry name" value="Sulfotransferase_dom"/>
</dbReference>
<keyword evidence="2" id="KW-0325">Glycoprotein</keyword>
<dbReference type="RefSeq" id="WP_214057989.1">
    <property type="nucleotide sequence ID" value="NZ_BAAAHS010000221.1"/>
</dbReference>
<dbReference type="Gene3D" id="3.40.50.300">
    <property type="entry name" value="P-loop containing nucleotide triphosphate hydrolases"/>
    <property type="match status" value="1"/>
</dbReference>
<sequence length="311" mass="34475">MSAAVEVGPDLVIAGAARSGTSFLASVLGQHPQVDPCAVKEPNYFSREHDRGPGWYDGLFTPRRPGKMRLDASMSYTYAHFPDALDHLADAAPDAFVVYAVRHPVARLVSHMQLHRDYFRNESARTLGEALRSTDIYAGASDYAHWLPRLEKHFGPDRLLVVPFPVVTKRLDELLPVLSAATGLATEPFTDAGETAGRHRNQVVEVKSSGILAGRRLVRRWGLYPALRRTLGPERLRKVRDWSTRPVETESVTTALATCDDEQHGRLEELYASARLAAATSLRAQDVRLGLSWAEAWEQECPAPGVRGTDW</sequence>
<gene>
    <name evidence="4" type="ORF">ENKNEFLB_00781</name>
</gene>
<keyword evidence="5" id="KW-1185">Reference proteome</keyword>
<keyword evidence="1" id="KW-0808">Transferase</keyword>
<proteinExistence type="predicted"/>
<dbReference type="InterPro" id="IPR027417">
    <property type="entry name" value="P-loop_NTPase"/>
</dbReference>
<evidence type="ECO:0000256" key="1">
    <source>
        <dbReference type="ARBA" id="ARBA00022679"/>
    </source>
</evidence>
<evidence type="ECO:0000313" key="5">
    <source>
        <dbReference type="Proteomes" id="UP000679307"/>
    </source>
</evidence>
<feature type="domain" description="Sulfotransferase" evidence="3">
    <location>
        <begin position="9"/>
        <end position="132"/>
    </location>
</feature>
<dbReference type="SUPFAM" id="SSF52540">
    <property type="entry name" value="P-loop containing nucleoside triphosphate hydrolases"/>
    <property type="match status" value="1"/>
</dbReference>
<evidence type="ECO:0000256" key="2">
    <source>
        <dbReference type="ARBA" id="ARBA00023180"/>
    </source>
</evidence>
<dbReference type="InterPro" id="IPR037359">
    <property type="entry name" value="NST/OST"/>
</dbReference>
<dbReference type="Pfam" id="PF00685">
    <property type="entry name" value="Sulfotransfer_1"/>
    <property type="match status" value="1"/>
</dbReference>
<organism evidence="4 5">
    <name type="scientific">Nocardioides aquaticus</name>
    <dbReference type="NCBI Taxonomy" id="160826"/>
    <lineage>
        <taxon>Bacteria</taxon>
        <taxon>Bacillati</taxon>
        <taxon>Actinomycetota</taxon>
        <taxon>Actinomycetes</taxon>
        <taxon>Propionibacteriales</taxon>
        <taxon>Nocardioidaceae</taxon>
        <taxon>Nocardioides</taxon>
    </lineage>
</organism>
<evidence type="ECO:0000313" key="4">
    <source>
        <dbReference type="EMBL" id="QVT78404.1"/>
    </source>
</evidence>
<accession>A0ABX8ED57</accession>
<dbReference type="PANTHER" id="PTHR10605:SF56">
    <property type="entry name" value="BIFUNCTIONAL HEPARAN SULFATE N-DEACETYLASE_N-SULFOTRANSFERASE"/>
    <property type="match status" value="1"/>
</dbReference>
<name>A0ABX8ED57_9ACTN</name>